<dbReference type="InterPro" id="IPR043472">
    <property type="entry name" value="Macro_dom-like"/>
</dbReference>
<dbReference type="Proteomes" id="UP001628156">
    <property type="component" value="Unassembled WGS sequence"/>
</dbReference>
<dbReference type="Pfam" id="PF01661">
    <property type="entry name" value="Macro"/>
    <property type="match status" value="1"/>
</dbReference>
<reference evidence="3 4" key="1">
    <citation type="journal article" date="2019" name="PLoS Negl. Trop. Dis.">
        <title>Whole genome sequencing of Entamoeba nuttalli reveals mammalian host-related molecular signatures and a novel octapeptide-repeat surface protein.</title>
        <authorList>
            <person name="Tanaka M."/>
            <person name="Makiuchi T."/>
            <person name="Komiyama T."/>
            <person name="Shiina T."/>
            <person name="Osaki K."/>
            <person name="Tachibana H."/>
        </authorList>
    </citation>
    <scope>NUCLEOTIDE SEQUENCE [LARGE SCALE GENOMIC DNA]</scope>
    <source>
        <strain evidence="3 4">P19-061405</strain>
    </source>
</reference>
<dbReference type="PROSITE" id="PS51154">
    <property type="entry name" value="MACRO"/>
    <property type="match status" value="1"/>
</dbReference>
<gene>
    <name evidence="3" type="ORF">ENUP19_0121G0140</name>
</gene>
<feature type="domain" description="Macro" evidence="2">
    <location>
        <begin position="80"/>
        <end position="265"/>
    </location>
</feature>
<name>A0ABQ0DJ70_9EUKA</name>
<keyword evidence="4" id="KW-1185">Reference proteome</keyword>
<evidence type="ECO:0000313" key="3">
    <source>
        <dbReference type="EMBL" id="GAB1222782.1"/>
    </source>
</evidence>
<dbReference type="SUPFAM" id="SSF52949">
    <property type="entry name" value="Macro domain-like"/>
    <property type="match status" value="1"/>
</dbReference>
<keyword evidence="1" id="KW-0175">Coiled coil</keyword>
<dbReference type="PANTHER" id="PTHR11106">
    <property type="entry name" value="GANGLIOSIDE INDUCED DIFFERENTIATION ASSOCIATED PROTEIN 2-RELATED"/>
    <property type="match status" value="1"/>
</dbReference>
<dbReference type="CDD" id="cd02908">
    <property type="entry name" value="Macro_OAADPr_deacetylase"/>
    <property type="match status" value="1"/>
</dbReference>
<evidence type="ECO:0000259" key="2">
    <source>
        <dbReference type="PROSITE" id="PS51154"/>
    </source>
</evidence>
<sequence>MEETVEWLINSLKEIMKKECTGKRFIENFIMPKTYSAKRILLRRMTDTIKPLKYTPLFIQKQNELLQSELGEIIDYKSLPIHPNLNKQFSKSIRVWKGDITKLKIDAIVNAANNTLVGCFIPLHSCVDSIIHERAGVQLRYECSQLKTAYKATTTTTEITKGYNLPAKYVIHVVGPVVDTLKPKHSYLLQQCYLNCLNKAIESGCTSIGFCCISTGMFGFPNEEAAQIAIQTVNNFVKDHQIDVVFCVFKEIDYNIYTSLLNDGFNHFDIINKECYDKECLKEKEQKQLQKLQRLKELQLKKSSVNEELTENELEEFFDLVQSVPKEKRPKQPYTLDKWFSTKKVNKK</sequence>
<feature type="coiled-coil region" evidence="1">
    <location>
        <begin position="278"/>
        <end position="315"/>
    </location>
</feature>
<accession>A0ABQ0DJ70</accession>
<dbReference type="PANTHER" id="PTHR11106:SF27">
    <property type="entry name" value="MACRO DOMAIN-CONTAINING PROTEIN"/>
    <property type="match status" value="1"/>
</dbReference>
<dbReference type="EMBL" id="BAAFRS010000121">
    <property type="protein sequence ID" value="GAB1222782.1"/>
    <property type="molecule type" value="Genomic_DNA"/>
</dbReference>
<protein>
    <recommendedName>
        <fullName evidence="2">Macro domain-containing protein</fullName>
    </recommendedName>
</protein>
<evidence type="ECO:0000313" key="4">
    <source>
        <dbReference type="Proteomes" id="UP001628156"/>
    </source>
</evidence>
<dbReference type="SMART" id="SM00506">
    <property type="entry name" value="A1pp"/>
    <property type="match status" value="1"/>
</dbReference>
<dbReference type="InterPro" id="IPR002589">
    <property type="entry name" value="Macro_dom"/>
</dbReference>
<comment type="caution">
    <text evidence="3">The sequence shown here is derived from an EMBL/GenBank/DDBJ whole genome shotgun (WGS) entry which is preliminary data.</text>
</comment>
<dbReference type="Gene3D" id="3.40.220.10">
    <property type="entry name" value="Leucine Aminopeptidase, subunit E, domain 1"/>
    <property type="match status" value="1"/>
</dbReference>
<organism evidence="3 4">
    <name type="scientific">Entamoeba nuttalli</name>
    <dbReference type="NCBI Taxonomy" id="412467"/>
    <lineage>
        <taxon>Eukaryota</taxon>
        <taxon>Amoebozoa</taxon>
        <taxon>Evosea</taxon>
        <taxon>Archamoebae</taxon>
        <taxon>Mastigamoebida</taxon>
        <taxon>Entamoebidae</taxon>
        <taxon>Entamoeba</taxon>
    </lineage>
</organism>
<evidence type="ECO:0000256" key="1">
    <source>
        <dbReference type="SAM" id="Coils"/>
    </source>
</evidence>
<proteinExistence type="predicted"/>